<dbReference type="SMART" id="SM00448">
    <property type="entry name" value="REC"/>
    <property type="match status" value="1"/>
</dbReference>
<dbReference type="GO" id="GO:0003723">
    <property type="term" value="F:RNA binding"/>
    <property type="evidence" value="ECO:0007669"/>
    <property type="project" value="InterPro"/>
</dbReference>
<dbReference type="AlphaFoldDB" id="A0A931J5V3"/>
<dbReference type="InterPro" id="IPR036388">
    <property type="entry name" value="WH-like_DNA-bd_sf"/>
</dbReference>
<dbReference type="Pfam" id="PF00072">
    <property type="entry name" value="Response_reg"/>
    <property type="match status" value="1"/>
</dbReference>
<dbReference type="PANTHER" id="PTHR43367:SF1">
    <property type="entry name" value="TWO-COMPONENT RESPONSE REGULATOR-LIKE APRR6-RELATED"/>
    <property type="match status" value="1"/>
</dbReference>
<dbReference type="Gene3D" id="1.10.10.10">
    <property type="entry name" value="Winged helix-like DNA-binding domain superfamily/Winged helix DNA-binding domain"/>
    <property type="match status" value="1"/>
</dbReference>
<name>A0A931J5V3_9BURK</name>
<evidence type="ECO:0000313" key="4">
    <source>
        <dbReference type="EMBL" id="MBH9578099.1"/>
    </source>
</evidence>
<dbReference type="InterPro" id="IPR008327">
    <property type="entry name" value="Sig_transdc_resp-reg_antiterm"/>
</dbReference>
<dbReference type="SMART" id="SM01012">
    <property type="entry name" value="ANTAR"/>
    <property type="match status" value="1"/>
</dbReference>
<dbReference type="PIRSF" id="PIRSF036382">
    <property type="entry name" value="RR_antiterm"/>
    <property type="match status" value="1"/>
</dbReference>
<dbReference type="CDD" id="cd00156">
    <property type="entry name" value="REC"/>
    <property type="match status" value="1"/>
</dbReference>
<dbReference type="PROSITE" id="PS50110">
    <property type="entry name" value="RESPONSE_REGULATORY"/>
    <property type="match status" value="1"/>
</dbReference>
<accession>A0A931J5V3</accession>
<evidence type="ECO:0000256" key="1">
    <source>
        <dbReference type="PROSITE-ProRule" id="PRU00169"/>
    </source>
</evidence>
<dbReference type="RefSeq" id="WP_198111866.1">
    <property type="nucleotide sequence ID" value="NZ_JAEDAK010000009.1"/>
</dbReference>
<dbReference type="EMBL" id="JAEDAK010000009">
    <property type="protein sequence ID" value="MBH9578099.1"/>
    <property type="molecule type" value="Genomic_DNA"/>
</dbReference>
<evidence type="ECO:0000313" key="5">
    <source>
        <dbReference type="Proteomes" id="UP000613266"/>
    </source>
</evidence>
<protein>
    <submittedName>
        <fullName evidence="4">ANTAR domain-containing protein</fullName>
    </submittedName>
</protein>
<proteinExistence type="predicted"/>
<comment type="caution">
    <text evidence="4">The sequence shown here is derived from an EMBL/GenBank/DDBJ whole genome shotgun (WGS) entry which is preliminary data.</text>
</comment>
<dbReference type="Proteomes" id="UP000613266">
    <property type="component" value="Unassembled WGS sequence"/>
</dbReference>
<keyword evidence="1" id="KW-0597">Phosphoprotein</keyword>
<dbReference type="PANTHER" id="PTHR43367">
    <property type="match status" value="1"/>
</dbReference>
<dbReference type="Gene3D" id="3.40.50.2300">
    <property type="match status" value="1"/>
</dbReference>
<feature type="domain" description="ANTAR" evidence="3">
    <location>
        <begin position="128"/>
        <end position="189"/>
    </location>
</feature>
<gene>
    <name evidence="4" type="ORF">I7X39_14425</name>
</gene>
<dbReference type="SUPFAM" id="SSF52172">
    <property type="entry name" value="CheY-like"/>
    <property type="match status" value="1"/>
</dbReference>
<reference evidence="4" key="1">
    <citation type="submission" date="2020-12" db="EMBL/GenBank/DDBJ databases">
        <title>The genome sequence of Inhella sp. 1Y17.</title>
        <authorList>
            <person name="Liu Y."/>
        </authorList>
    </citation>
    <scope>NUCLEOTIDE SEQUENCE</scope>
    <source>
        <strain evidence="4">1Y17</strain>
    </source>
</reference>
<feature type="domain" description="Response regulatory" evidence="2">
    <location>
        <begin position="8"/>
        <end position="122"/>
    </location>
</feature>
<dbReference type="InterPro" id="IPR011006">
    <property type="entry name" value="CheY-like_superfamily"/>
</dbReference>
<evidence type="ECO:0000259" key="3">
    <source>
        <dbReference type="PROSITE" id="PS50921"/>
    </source>
</evidence>
<feature type="modified residue" description="4-aspartylphosphate" evidence="1">
    <location>
        <position position="58"/>
    </location>
</feature>
<dbReference type="InterPro" id="IPR005561">
    <property type="entry name" value="ANTAR"/>
</dbReference>
<evidence type="ECO:0000259" key="2">
    <source>
        <dbReference type="PROSITE" id="PS50110"/>
    </source>
</evidence>
<dbReference type="InterPro" id="IPR001789">
    <property type="entry name" value="Sig_transdc_resp-reg_receiver"/>
</dbReference>
<sequence length="197" mass="21417">MPPAAALRVLLIDDGAHRVRLVAEALILQGHQVVGVLDEATRIQAAVEELRPDVVIVDAESPSRDTLEHLALMLERAPRPVVMLADDAASQTIRAALRAGVSAYGVPELQPERLAAVLAVAQERFAQDRSLREELSAAQLELATRKQIERAKGLLMQEQGLSEDAAYKRLRKLAMDRGESLAKVAERVIAAAELLRG</sequence>
<dbReference type="Pfam" id="PF03861">
    <property type="entry name" value="ANTAR"/>
    <property type="match status" value="1"/>
</dbReference>
<organism evidence="4 5">
    <name type="scientific">Inhella proteolytica</name>
    <dbReference type="NCBI Taxonomy" id="2795029"/>
    <lineage>
        <taxon>Bacteria</taxon>
        <taxon>Pseudomonadati</taxon>
        <taxon>Pseudomonadota</taxon>
        <taxon>Betaproteobacteria</taxon>
        <taxon>Burkholderiales</taxon>
        <taxon>Sphaerotilaceae</taxon>
        <taxon>Inhella</taxon>
    </lineage>
</organism>
<dbReference type="GO" id="GO:0000160">
    <property type="term" value="P:phosphorelay signal transduction system"/>
    <property type="evidence" value="ECO:0007669"/>
    <property type="project" value="InterPro"/>
</dbReference>
<dbReference type="PROSITE" id="PS50921">
    <property type="entry name" value="ANTAR"/>
    <property type="match status" value="1"/>
</dbReference>
<keyword evidence="5" id="KW-1185">Reference proteome</keyword>